<evidence type="ECO:0000313" key="9">
    <source>
        <dbReference type="Proteomes" id="UP001152484"/>
    </source>
</evidence>
<dbReference type="FunFam" id="1.20.1160.11:FF:000003">
    <property type="entry name" value="Paired amphipathic helix SIN3-like protein"/>
    <property type="match status" value="1"/>
</dbReference>
<evidence type="ECO:0000256" key="6">
    <source>
        <dbReference type="SAM" id="MobiDB-lite"/>
    </source>
</evidence>
<feature type="compositionally biased region" description="Acidic residues" evidence="6">
    <location>
        <begin position="930"/>
        <end position="940"/>
    </location>
</feature>
<organism evidence="8 9">
    <name type="scientific">Cuscuta europaea</name>
    <name type="common">European dodder</name>
    <dbReference type="NCBI Taxonomy" id="41803"/>
    <lineage>
        <taxon>Eukaryota</taxon>
        <taxon>Viridiplantae</taxon>
        <taxon>Streptophyta</taxon>
        <taxon>Embryophyta</taxon>
        <taxon>Tracheophyta</taxon>
        <taxon>Spermatophyta</taxon>
        <taxon>Magnoliopsida</taxon>
        <taxon>eudicotyledons</taxon>
        <taxon>Gunneridae</taxon>
        <taxon>Pentapetalae</taxon>
        <taxon>asterids</taxon>
        <taxon>lamiids</taxon>
        <taxon>Solanales</taxon>
        <taxon>Convolvulaceae</taxon>
        <taxon>Cuscuteae</taxon>
        <taxon>Cuscuta</taxon>
        <taxon>Cuscuta subgen. Cuscuta</taxon>
    </lineage>
</organism>
<feature type="compositionally biased region" description="Basic and acidic residues" evidence="6">
    <location>
        <begin position="218"/>
        <end position="228"/>
    </location>
</feature>
<comment type="subcellular location">
    <subcellularLocation>
        <location evidence="1 5">Nucleus</location>
    </subcellularLocation>
</comment>
<gene>
    <name evidence="8" type="ORF">CEURO_LOCUS3988</name>
</gene>
<proteinExistence type="predicted"/>
<evidence type="ECO:0000256" key="2">
    <source>
        <dbReference type="ARBA" id="ARBA00022491"/>
    </source>
</evidence>
<keyword evidence="4 5" id="KW-0539">Nucleus</keyword>
<evidence type="ECO:0000256" key="4">
    <source>
        <dbReference type="ARBA" id="ARBA00023242"/>
    </source>
</evidence>
<dbReference type="PANTHER" id="PTHR12346">
    <property type="entry name" value="SIN3B-RELATED"/>
    <property type="match status" value="1"/>
</dbReference>
<evidence type="ECO:0000259" key="7">
    <source>
        <dbReference type="SMART" id="SM00761"/>
    </source>
</evidence>
<dbReference type="EMBL" id="CAMAPE010000006">
    <property type="protein sequence ID" value="CAH9071304.1"/>
    <property type="molecule type" value="Genomic_DNA"/>
</dbReference>
<name>A0A9P1E1L3_CUSEU</name>
<dbReference type="OrthoDB" id="10265969at2759"/>
<dbReference type="Pfam" id="PF08295">
    <property type="entry name" value="Sin3_corepress"/>
    <property type="match status" value="1"/>
</dbReference>
<dbReference type="InterPro" id="IPR013194">
    <property type="entry name" value="HDAC_interact_dom"/>
</dbReference>
<feature type="compositionally biased region" description="Acidic residues" evidence="6">
    <location>
        <begin position="877"/>
        <end position="888"/>
    </location>
</feature>
<feature type="region of interest" description="Disordered" evidence="6">
    <location>
        <begin position="866"/>
        <end position="1002"/>
    </location>
</feature>
<feature type="region of interest" description="Disordered" evidence="6">
    <location>
        <begin position="203"/>
        <end position="228"/>
    </location>
</feature>
<dbReference type="InterPro" id="IPR003822">
    <property type="entry name" value="PAH"/>
</dbReference>
<dbReference type="GO" id="GO:0000785">
    <property type="term" value="C:chromatin"/>
    <property type="evidence" value="ECO:0007669"/>
    <property type="project" value="TreeGrafter"/>
</dbReference>
<feature type="domain" description="Histone deacetylase interacting" evidence="7">
    <location>
        <begin position="398"/>
        <end position="495"/>
    </location>
</feature>
<keyword evidence="3" id="KW-0677">Repeat</keyword>
<dbReference type="InterPro" id="IPR039774">
    <property type="entry name" value="Sin3-like"/>
</dbReference>
<accession>A0A9P1E1L3</accession>
<keyword evidence="2" id="KW-0678">Repressor</keyword>
<dbReference type="PANTHER" id="PTHR12346:SF0">
    <property type="entry name" value="SIN3A, ISOFORM G"/>
    <property type="match status" value="1"/>
</dbReference>
<dbReference type="SMART" id="SM00761">
    <property type="entry name" value="HDAC_interact"/>
    <property type="match status" value="1"/>
</dbReference>
<keyword evidence="9" id="KW-1185">Reference proteome</keyword>
<feature type="compositionally biased region" description="Basic and acidic residues" evidence="6">
    <location>
        <begin position="968"/>
        <end position="985"/>
    </location>
</feature>
<evidence type="ECO:0000313" key="8">
    <source>
        <dbReference type="EMBL" id="CAH9071304.1"/>
    </source>
</evidence>
<dbReference type="GO" id="GO:0000122">
    <property type="term" value="P:negative regulation of transcription by RNA polymerase II"/>
    <property type="evidence" value="ECO:0007669"/>
    <property type="project" value="TreeGrafter"/>
</dbReference>
<dbReference type="GO" id="GO:0000118">
    <property type="term" value="C:histone deacetylase complex"/>
    <property type="evidence" value="ECO:0007669"/>
    <property type="project" value="TreeGrafter"/>
</dbReference>
<dbReference type="Pfam" id="PF02671">
    <property type="entry name" value="PAH"/>
    <property type="match status" value="3"/>
</dbReference>
<evidence type="ECO:0000256" key="5">
    <source>
        <dbReference type="PROSITE-ProRule" id="PRU00810"/>
    </source>
</evidence>
<evidence type="ECO:0000256" key="1">
    <source>
        <dbReference type="ARBA" id="ARBA00004123"/>
    </source>
</evidence>
<feature type="region of interest" description="Disordered" evidence="6">
    <location>
        <begin position="711"/>
        <end position="738"/>
    </location>
</feature>
<reference evidence="8" key="1">
    <citation type="submission" date="2022-07" db="EMBL/GenBank/DDBJ databases">
        <authorList>
            <person name="Macas J."/>
            <person name="Novak P."/>
            <person name="Neumann P."/>
        </authorList>
    </citation>
    <scope>NUCLEOTIDE SEQUENCE</scope>
</reference>
<dbReference type="GO" id="GO:0003714">
    <property type="term" value="F:transcription corepressor activity"/>
    <property type="evidence" value="ECO:0007669"/>
    <property type="project" value="InterPro"/>
</dbReference>
<dbReference type="SUPFAM" id="SSF47762">
    <property type="entry name" value="PAH2 domain"/>
    <property type="match status" value="3"/>
</dbReference>
<dbReference type="InterPro" id="IPR031693">
    <property type="entry name" value="Sin3_C"/>
</dbReference>
<dbReference type="Gene3D" id="1.20.1160.11">
    <property type="entry name" value="Paired amphipathic helix"/>
    <property type="match status" value="3"/>
</dbReference>
<dbReference type="Pfam" id="PF16879">
    <property type="entry name" value="Sin3a_C"/>
    <property type="match status" value="1"/>
</dbReference>
<protein>
    <recommendedName>
        <fullName evidence="7">Histone deacetylase interacting domain-containing protein</fullName>
    </recommendedName>
</protein>
<dbReference type="Proteomes" id="UP001152484">
    <property type="component" value="Unassembled WGS sequence"/>
</dbReference>
<dbReference type="InterPro" id="IPR036600">
    <property type="entry name" value="PAH_sf"/>
</dbReference>
<evidence type="ECO:0000256" key="3">
    <source>
        <dbReference type="ARBA" id="ARBA00022737"/>
    </source>
</evidence>
<dbReference type="FunFam" id="1.20.1160.11:FF:000001">
    <property type="entry name" value="Paired amphipathic helix protein Sin3"/>
    <property type="match status" value="1"/>
</dbReference>
<comment type="caution">
    <text evidence="8">The sequence shown here is derived from an EMBL/GenBank/DDBJ whole genome shotgun (WGS) entry which is preliminary data.</text>
</comment>
<sequence length="1321" mass="150007">MSGNDTQKLTASDALAYLKNVKDIFHDKRDKYDEFLEVMKDFKAQRIDTSCVIARVKNLFKGHENLILGFNTFLPKGYEITLQSEDEPQPPPVKKPVEFEEAIGFVNKIKARFQGDDHVYKGFLDVLIKYRKENKLISEVVQEVSSLFSEHPDLLGEFTNFLPNSLARALVDRAHILHRDDTMSPVIAGRTGEKMATELHADNAHGLDQPSPEQCGQESRERDFDEKELNRKSLYREDASESHPNQDMLDQDLLLFENIKERLQNCDYYQQLLKCLHTYSEEKITKIQLQSLVSDLLEGHLNLKEDFNQFLTHCDKIDGYLTATLNNSSLWNDVKGPGLVKAEDTQVRDKVGGCECEEKNQDVDAKERDMPRDLQEQKMFSNKDKYMGKPIHELDLSDCDHCTPSYRLLPKNYPIPISSQRTHIGKEVLNDHWVSVTSGSEDYSFKHMRKNQYEESLFRCEDDRFELDMLLESVNVTTRRVEDLLDKINNNAVNNPIRIEDYLNVLNLRCIERLYADHGPDVMDVLRKNAPLALPVVLSRLKQKQEEWARCRYDYNKVWADIYLKNYHKSLDHRSFYFKQQDTKSLSTKALLAEIKEIGETKCKEDDVLLSVATGNRLPVVPHLEFTYPDPDIHRDLYQLIKFSCEEFCTTEQLDKVMKVWTTFVEPIVGIRTHLQVSEDGEFIEKNSNRVAETITTVAFGGRVRSSASASSTVINSRLPHTYKKGDEDRPPENSSSSRVYLADISDLVKKIGSHSTVDSSAAKINALHNPPHIGNSPSAVNMVGMISAQQLAHLRVAAVKETHGRAGRENTSDLQMVPCLTRPCATAVPSRENESAVDSGLDIKTFKEVKELRFTKVVQDGIPAQESGERLKMEREEGELSSNDDFDINFGSSKDSEVALRTTTETTTNKLYQTGDREVSCGRMAGGENDADADDEGDESAQRTSEDTGNASEHGDVSGSESANGEGSHDEDGDHNENVHKAESEGEVEGMDGAHDTEDGVPLPLLVSGIQTTTKPLTTLVPVALRDKDGSRIFYGNDSFYVLFRLHQTLYERMHKAKLHSSSVENRWRGSNVPNPTDIYARFMAALRNLLDGSSDNAKFEDDCRAIIGAQSYLLFTLDKLIYKLVKQLQTIATDDTENKLLQLYMYEQSRKAGLSFDVVYHENVRAFIHDENIYRLECSSSPTQLSIQLMDYGSDKPEATGVVMDPKFVAYLSNELLSCATEQKEFRGVFLKRNKRKYASMNETSATRKAMEGLQVKNSLECKIASKSLKVSYVLDTEDFMRRKKKHRRIMHQGISSNGNTNSSNGFYRVHRRRTFLFS</sequence>
<dbReference type="PROSITE" id="PS51477">
    <property type="entry name" value="PAH"/>
    <property type="match status" value="3"/>
</dbReference>